<keyword evidence="1" id="KW-0812">Transmembrane</keyword>
<dbReference type="AlphaFoldDB" id="A0AAV8YGN6"/>
<evidence type="ECO:0000256" key="1">
    <source>
        <dbReference type="SAM" id="Phobius"/>
    </source>
</evidence>
<organism evidence="2 3">
    <name type="scientific">Rhamnusium bicolor</name>
    <dbReference type="NCBI Taxonomy" id="1586634"/>
    <lineage>
        <taxon>Eukaryota</taxon>
        <taxon>Metazoa</taxon>
        <taxon>Ecdysozoa</taxon>
        <taxon>Arthropoda</taxon>
        <taxon>Hexapoda</taxon>
        <taxon>Insecta</taxon>
        <taxon>Pterygota</taxon>
        <taxon>Neoptera</taxon>
        <taxon>Endopterygota</taxon>
        <taxon>Coleoptera</taxon>
        <taxon>Polyphaga</taxon>
        <taxon>Cucujiformia</taxon>
        <taxon>Chrysomeloidea</taxon>
        <taxon>Cerambycidae</taxon>
        <taxon>Lepturinae</taxon>
        <taxon>Rhagiini</taxon>
        <taxon>Rhamnusium</taxon>
    </lineage>
</organism>
<comment type="caution">
    <text evidence="2">The sequence shown here is derived from an EMBL/GenBank/DDBJ whole genome shotgun (WGS) entry which is preliminary data.</text>
</comment>
<proteinExistence type="predicted"/>
<gene>
    <name evidence="2" type="ORF">NQ314_008055</name>
</gene>
<sequence length="65" mass="7716">MAEIQHYPFEPPKPPVWPELRHLMYTMSMLLLIICKKSWIATIFNHVTFGTLMKLASQRFKNQIV</sequence>
<keyword evidence="3" id="KW-1185">Reference proteome</keyword>
<protein>
    <submittedName>
        <fullName evidence="2">Uncharacterized protein</fullName>
    </submittedName>
</protein>
<evidence type="ECO:0000313" key="2">
    <source>
        <dbReference type="EMBL" id="KAJ8950049.1"/>
    </source>
</evidence>
<accession>A0AAV8YGN6</accession>
<feature type="transmembrane region" description="Helical" evidence="1">
    <location>
        <begin position="23"/>
        <end position="44"/>
    </location>
</feature>
<keyword evidence="1" id="KW-0472">Membrane</keyword>
<dbReference type="EMBL" id="JANEYF010002187">
    <property type="protein sequence ID" value="KAJ8950049.1"/>
    <property type="molecule type" value="Genomic_DNA"/>
</dbReference>
<evidence type="ECO:0000313" key="3">
    <source>
        <dbReference type="Proteomes" id="UP001162156"/>
    </source>
</evidence>
<keyword evidence="1" id="KW-1133">Transmembrane helix</keyword>
<reference evidence="2" key="1">
    <citation type="journal article" date="2023" name="Insect Mol. Biol.">
        <title>Genome sequencing provides insights into the evolution of gene families encoding plant cell wall-degrading enzymes in longhorned beetles.</title>
        <authorList>
            <person name="Shin N.R."/>
            <person name="Okamura Y."/>
            <person name="Kirsch R."/>
            <person name="Pauchet Y."/>
        </authorList>
    </citation>
    <scope>NUCLEOTIDE SEQUENCE</scope>
    <source>
        <strain evidence="2">RBIC_L_NR</strain>
    </source>
</reference>
<name>A0AAV8YGN6_9CUCU</name>
<dbReference type="Proteomes" id="UP001162156">
    <property type="component" value="Unassembled WGS sequence"/>
</dbReference>